<name>A0A1S8BEI7_9PEZI</name>
<feature type="compositionally biased region" description="Pro residues" evidence="2">
    <location>
        <begin position="47"/>
        <end position="56"/>
    </location>
</feature>
<protein>
    <submittedName>
        <fullName evidence="4">Putative ubiquitination network signaling protein acrB</fullName>
    </submittedName>
</protein>
<dbReference type="STRING" id="420778.A0A1S8BEI7"/>
<keyword evidence="1" id="KW-0175">Coiled coil</keyword>
<feature type="compositionally biased region" description="Low complexity" evidence="2">
    <location>
        <begin position="991"/>
        <end position="1004"/>
    </location>
</feature>
<evidence type="ECO:0000256" key="3">
    <source>
        <dbReference type="SAM" id="Phobius"/>
    </source>
</evidence>
<feature type="coiled-coil region" evidence="1">
    <location>
        <begin position="622"/>
        <end position="649"/>
    </location>
</feature>
<feature type="region of interest" description="Disordered" evidence="2">
    <location>
        <begin position="689"/>
        <end position="721"/>
    </location>
</feature>
<feature type="transmembrane region" description="Helical" evidence="3">
    <location>
        <begin position="208"/>
        <end position="228"/>
    </location>
</feature>
<reference evidence="4 5" key="1">
    <citation type="submission" date="2017-01" db="EMBL/GenBank/DDBJ databases">
        <title>Draft genome sequence of Diplodia seriata F98.1, a fungal species involved in grapevine trunk diseases.</title>
        <authorList>
            <person name="Robert-Siegwald G."/>
            <person name="Vallet J."/>
            <person name="Abou-Mansour E."/>
            <person name="Xu J."/>
            <person name="Rey P."/>
            <person name="Bertsch C."/>
            <person name="Rego C."/>
            <person name="Larignon P."/>
            <person name="Fontaine F."/>
            <person name="Lebrun M.-H."/>
        </authorList>
    </citation>
    <scope>NUCLEOTIDE SEQUENCE [LARGE SCALE GENOMIC DNA]</scope>
    <source>
        <strain evidence="4 5">F98.1</strain>
    </source>
</reference>
<dbReference type="OrthoDB" id="4158994at2759"/>
<accession>A0A1S8BEI7</accession>
<feature type="region of interest" description="Disordered" evidence="2">
    <location>
        <begin position="351"/>
        <end position="419"/>
    </location>
</feature>
<feature type="region of interest" description="Disordered" evidence="2">
    <location>
        <begin position="842"/>
        <end position="870"/>
    </location>
</feature>
<evidence type="ECO:0000256" key="2">
    <source>
        <dbReference type="SAM" id="MobiDB-lite"/>
    </source>
</evidence>
<feature type="region of interest" description="Disordered" evidence="2">
    <location>
        <begin position="1"/>
        <end position="117"/>
    </location>
</feature>
<keyword evidence="3" id="KW-0812">Transmembrane</keyword>
<organism evidence="4 5">
    <name type="scientific">Diplodia seriata</name>
    <dbReference type="NCBI Taxonomy" id="420778"/>
    <lineage>
        <taxon>Eukaryota</taxon>
        <taxon>Fungi</taxon>
        <taxon>Dikarya</taxon>
        <taxon>Ascomycota</taxon>
        <taxon>Pezizomycotina</taxon>
        <taxon>Dothideomycetes</taxon>
        <taxon>Dothideomycetes incertae sedis</taxon>
        <taxon>Botryosphaeriales</taxon>
        <taxon>Botryosphaeriaceae</taxon>
        <taxon>Diplodia</taxon>
    </lineage>
</organism>
<comment type="caution">
    <text evidence="4">The sequence shown here is derived from an EMBL/GenBank/DDBJ whole genome shotgun (WGS) entry which is preliminary data.</text>
</comment>
<feature type="compositionally biased region" description="Gly residues" evidence="2">
    <location>
        <begin position="963"/>
        <end position="976"/>
    </location>
</feature>
<feature type="compositionally biased region" description="Pro residues" evidence="2">
    <location>
        <begin position="849"/>
        <end position="862"/>
    </location>
</feature>
<dbReference type="AlphaFoldDB" id="A0A1S8BEI7"/>
<keyword evidence="3" id="KW-1133">Transmembrane helix</keyword>
<evidence type="ECO:0000313" key="4">
    <source>
        <dbReference type="EMBL" id="OMP85942.1"/>
    </source>
</evidence>
<gene>
    <name evidence="4" type="ORF">BK809_0002154</name>
</gene>
<keyword evidence="3" id="KW-0472">Membrane</keyword>
<feature type="region of interest" description="Disordered" evidence="2">
    <location>
        <begin position="955"/>
        <end position="1010"/>
    </location>
</feature>
<sequence>MPPKGKRNAANTHDKRHENGLAAPGKRIPKQRSNPALNGHANGKPPQSSPPLPPPDLSTNPSCPAPGNAPVHATLPDTQMPDDRRPLHARGRAVSEASHDASDAGSVEPQNGSADGHSRLSLHRAAVHQHRSQVGHKGSSASTAMTIISSCPVWDVVAILIILLQLPSTVLTVIHLLFATLTFVPPSSTASLSSLPSFSEVFKGSQGMPSLGTIVLCDLFALIIWGFLPMFAQGVAFDLAQAVIAISLGGAAAGKGGVSQSVLVCGGIIFFSHAYRHRTIRTYVLRYLHFVLSRGGFDIFTPPSSDSIYPESAHVSHGWPRSVLGLHILSQGILRLGRRWFIAKQDRLPTTTSNRRTDVDTAAAPQLPRSIPDSGIDSSTGAAADGRHPGPSPSGVDGRERSFSSVSKKKKRQATQVRSQQPFWAAIASTKVTFWKEVQQSSESADGHEANSTDINHIGNAHFKTGEDRVWILDVGATEISFGASVVEKSTVKGNGGEEQESSLGAGIDKSKPFYVRLNGTNWASTYIVSAGQDPKAGDGASRMWSGKIFGLTSQQNYKCEFVRTDDRTTIHSTSLITQAAPSAEQGMSSLQAICDCPSDHSWIASAVSPPAHQTLRPQSPRTLLRNNVTNLEHELQELKIQQKRNQRSHGKALAAAKKEVDVVEGKIQTSGGNDDRLKQKKRQLSEAIRQAEEAASDMSSHNSNLANIPEEDLTEFQTEERKWRREKDRLTAATEEYERCKAEVDKEVSNAESEYASIVKKRERLQARQSKLNEQHERLSSLNAQDQDAQARKLNERAALMATRAQHESQYLGQIINNEHNAMDIQNKTMYINQQIQHLQAMLQQPQNPSPPSVPTTPEGPLPGTTGSTSHNNYTPVFQFPPLAGQINGTPSSIHREGRGRSSSMLSDMSGFTDHNVDPPPAYAPIAAPNFSFAPGAFGNGQFGAFNAPMVNGTKARKGSSGSSGGSGTGSGSGSAPGSQRDPTSPVNKTSSPVGSATVPVGPGVVGGP</sequence>
<evidence type="ECO:0000313" key="5">
    <source>
        <dbReference type="Proteomes" id="UP000190776"/>
    </source>
</evidence>
<dbReference type="EMBL" id="MSZU01000081">
    <property type="protein sequence ID" value="OMP85942.1"/>
    <property type="molecule type" value="Genomic_DNA"/>
</dbReference>
<evidence type="ECO:0000256" key="1">
    <source>
        <dbReference type="SAM" id="Coils"/>
    </source>
</evidence>
<feature type="compositionally biased region" description="Polar residues" evidence="2">
    <location>
        <begin position="698"/>
        <end position="707"/>
    </location>
</feature>
<dbReference type="Proteomes" id="UP000190776">
    <property type="component" value="Unassembled WGS sequence"/>
</dbReference>
<proteinExistence type="predicted"/>
<feature type="transmembrane region" description="Helical" evidence="3">
    <location>
        <begin position="153"/>
        <end position="178"/>
    </location>
</feature>
<feature type="coiled-coil region" evidence="1">
    <location>
        <begin position="731"/>
        <end position="793"/>
    </location>
</feature>